<keyword evidence="3" id="KW-1185">Reference proteome</keyword>
<reference evidence="2 3" key="1">
    <citation type="submission" date="2018-03" db="EMBL/GenBank/DDBJ databases">
        <title>Massilia armeniaca sp. nov., isolated from desert soil.</title>
        <authorList>
            <person name="Huang H."/>
            <person name="Ren M."/>
        </authorList>
    </citation>
    <scope>NUCLEOTIDE SEQUENCE [LARGE SCALE GENOMIC DNA]</scope>
    <source>
        <strain evidence="2 3">ZMN-3</strain>
    </source>
</reference>
<feature type="compositionally biased region" description="Low complexity" evidence="1">
    <location>
        <begin position="14"/>
        <end position="29"/>
    </location>
</feature>
<dbReference type="EMBL" id="CP028324">
    <property type="protein sequence ID" value="AVR94328.1"/>
    <property type="molecule type" value="Genomic_DNA"/>
</dbReference>
<dbReference type="AlphaFoldDB" id="A0A2R4C454"/>
<evidence type="ECO:0000313" key="2">
    <source>
        <dbReference type="EMBL" id="AVR94328.1"/>
    </source>
</evidence>
<protein>
    <submittedName>
        <fullName evidence="2">Uncharacterized protein</fullName>
    </submittedName>
</protein>
<accession>A0A2R4C454</accession>
<feature type="compositionally biased region" description="Basic and acidic residues" evidence="1">
    <location>
        <begin position="39"/>
        <end position="52"/>
    </location>
</feature>
<name>A0A2R4C454_9BURK</name>
<proteinExistence type="predicted"/>
<sequence>MKKAELPPAPAPAAPRASAPVPVRAPRIPVKMDPPPASGDDRLGDAPPKHEPIIGAGDRAHHLALVAGTTVPALRSAGAGTAERLQALRPASRQACERRCGRAGQCDPASPFGCGGEFCLGYEGRLY</sequence>
<dbReference type="Proteomes" id="UP000240505">
    <property type="component" value="Chromosome"/>
</dbReference>
<evidence type="ECO:0000256" key="1">
    <source>
        <dbReference type="SAM" id="MobiDB-lite"/>
    </source>
</evidence>
<evidence type="ECO:0000313" key="3">
    <source>
        <dbReference type="Proteomes" id="UP000240505"/>
    </source>
</evidence>
<gene>
    <name evidence="2" type="ORF">C9I28_00350</name>
</gene>
<feature type="region of interest" description="Disordered" evidence="1">
    <location>
        <begin position="1"/>
        <end position="54"/>
    </location>
</feature>
<dbReference type="KEGG" id="masz:C9I28_00350"/>
<organism evidence="2 3">
    <name type="scientific">Pseudoduganella armeniaca</name>
    <dbReference type="NCBI Taxonomy" id="2072590"/>
    <lineage>
        <taxon>Bacteria</taxon>
        <taxon>Pseudomonadati</taxon>
        <taxon>Pseudomonadota</taxon>
        <taxon>Betaproteobacteria</taxon>
        <taxon>Burkholderiales</taxon>
        <taxon>Oxalobacteraceae</taxon>
        <taxon>Telluria group</taxon>
        <taxon>Pseudoduganella</taxon>
    </lineage>
</organism>